<dbReference type="Pfam" id="PF01432">
    <property type="entry name" value="Peptidase_M3"/>
    <property type="match status" value="1"/>
</dbReference>
<keyword evidence="7" id="KW-0175">Coiled coil</keyword>
<keyword evidence="1 6" id="KW-0645">Protease</keyword>
<dbReference type="InterPro" id="IPR042088">
    <property type="entry name" value="OligoPept_F_C"/>
</dbReference>
<evidence type="ECO:0000256" key="5">
    <source>
        <dbReference type="ARBA" id="ARBA00023049"/>
    </source>
</evidence>
<dbReference type="InterPro" id="IPR013647">
    <property type="entry name" value="OligopepF_N_dom"/>
</dbReference>
<dbReference type="EMBL" id="JAUSWB010000007">
    <property type="protein sequence ID" value="MDQ0430142.1"/>
    <property type="molecule type" value="Genomic_DNA"/>
</dbReference>
<evidence type="ECO:0000259" key="8">
    <source>
        <dbReference type="Pfam" id="PF01432"/>
    </source>
</evidence>
<comment type="caution">
    <text evidence="10">The sequence shown here is derived from an EMBL/GenBank/DDBJ whole genome shotgun (WGS) entry which is preliminary data.</text>
</comment>
<dbReference type="Gene3D" id="1.10.1370.20">
    <property type="entry name" value="Oligoendopeptidase f, C-terminal domain"/>
    <property type="match status" value="1"/>
</dbReference>
<evidence type="ECO:0000256" key="1">
    <source>
        <dbReference type="ARBA" id="ARBA00022670"/>
    </source>
</evidence>
<feature type="domain" description="Oligopeptidase F N-terminal" evidence="9">
    <location>
        <begin position="116"/>
        <end position="178"/>
    </location>
</feature>
<accession>A0ABU0GXP8</accession>
<keyword evidence="11" id="KW-1185">Reference proteome</keyword>
<evidence type="ECO:0000259" key="9">
    <source>
        <dbReference type="Pfam" id="PF08439"/>
    </source>
</evidence>
<sequence>MEQAAMQNWNLDSLYEGKGHSSKLMGLFEELTETLEKLESNLQAYQARAELPLLLEILQQFQFALSGWEEVDDYSICVYAEDVADSAGAALMEKSAVVKVKLTSAQSELDRILGGIPQEVWNKWICSEDVRPLSFYLEERRAASKNLLPIELEKIINALSVNGIMAWEQQHELMLTKLKVSLEIDGERKEVSIGEGLHRAVYSAAQKDRQAAASAIEKVCAAEADAFAAIWNRIAGFRLDVYKQRGWDNDLKETLDHNRIQEGTIESMMASIDANKSLYQAYFQRKIKVDQHKKTSWFDVESPSFAAAEKIVYADAKSLICRQFHQFSEKLGCFAEKAFEEGWIETENRPNKAEGGFCASMPLSKESRIFLTYRETYQDIVTLAHELGHAYHNFILHEEPALAQQKGTSVAETASTFMENLVLDAVISQADSDEEKLALLEIKIIEGLKYLVTVPNMFRFEQRFYEKRKEGLLSAEEISSLLIETENVFYEDSIEEPAAYQWMYISHFYDAEKSFYNIPYTIGYLFSNGVYARAQREEADFSKQYDELLRHSGKMTIEQLAESFLGVDLTNQEFWDAAQQSLKEAIEMYLKLTDKYGFKSE</sequence>
<protein>
    <submittedName>
        <fullName evidence="10">PepF/M3 family oligoendopeptidase</fullName>
    </submittedName>
</protein>
<evidence type="ECO:0000313" key="11">
    <source>
        <dbReference type="Proteomes" id="UP001241988"/>
    </source>
</evidence>
<organism evidence="10 11">
    <name type="scientific">Planomicrobium stackebrandtii</name>
    <dbReference type="NCBI Taxonomy" id="253160"/>
    <lineage>
        <taxon>Bacteria</taxon>
        <taxon>Bacillati</taxon>
        <taxon>Bacillota</taxon>
        <taxon>Bacilli</taxon>
        <taxon>Bacillales</taxon>
        <taxon>Caryophanaceae</taxon>
        <taxon>Planomicrobium</taxon>
    </lineage>
</organism>
<feature type="domain" description="Peptidase M3A/M3B catalytic" evidence="8">
    <location>
        <begin position="335"/>
        <end position="577"/>
    </location>
</feature>
<dbReference type="CDD" id="cd09607">
    <property type="entry name" value="M3B_PepF"/>
    <property type="match status" value="1"/>
</dbReference>
<feature type="coiled-coil region" evidence="7">
    <location>
        <begin position="21"/>
        <end position="48"/>
    </location>
</feature>
<keyword evidence="2 6" id="KW-0479">Metal-binding</keyword>
<proteinExistence type="inferred from homology"/>
<dbReference type="InterPro" id="IPR034006">
    <property type="entry name" value="M3B_PepF_2"/>
</dbReference>
<dbReference type="Pfam" id="PF08439">
    <property type="entry name" value="Peptidase_M3_N"/>
    <property type="match status" value="1"/>
</dbReference>
<keyword evidence="3 6" id="KW-0378">Hydrolase</keyword>
<comment type="cofactor">
    <cofactor evidence="6">
        <name>Zn(2+)</name>
        <dbReference type="ChEBI" id="CHEBI:29105"/>
    </cofactor>
    <text evidence="6">Binds 1 zinc ion.</text>
</comment>
<keyword evidence="4 6" id="KW-0862">Zinc</keyword>
<evidence type="ECO:0000256" key="6">
    <source>
        <dbReference type="RuleBase" id="RU003435"/>
    </source>
</evidence>
<evidence type="ECO:0000256" key="3">
    <source>
        <dbReference type="ARBA" id="ARBA00022801"/>
    </source>
</evidence>
<dbReference type="InterPro" id="IPR001333">
    <property type="entry name" value="Peptidase_M32_Taq"/>
</dbReference>
<reference evidence="10 11" key="1">
    <citation type="submission" date="2023-07" db="EMBL/GenBank/DDBJ databases">
        <title>Genomic Encyclopedia of Type Strains, Phase IV (KMG-IV): sequencing the most valuable type-strain genomes for metagenomic binning, comparative biology and taxonomic classification.</title>
        <authorList>
            <person name="Goeker M."/>
        </authorList>
    </citation>
    <scope>NUCLEOTIDE SEQUENCE [LARGE SCALE GENOMIC DNA]</scope>
    <source>
        <strain evidence="10 11">DSM 16419</strain>
    </source>
</reference>
<dbReference type="PANTHER" id="PTHR34217:SF1">
    <property type="entry name" value="CARBOXYPEPTIDASE 1"/>
    <property type="match status" value="1"/>
</dbReference>
<dbReference type="InterPro" id="IPR001567">
    <property type="entry name" value="Pept_M3A_M3B_dom"/>
</dbReference>
<comment type="similarity">
    <text evidence="6">Belongs to the peptidase M3 family.</text>
</comment>
<evidence type="ECO:0000256" key="7">
    <source>
        <dbReference type="SAM" id="Coils"/>
    </source>
</evidence>
<keyword evidence="5 6" id="KW-0482">Metalloprotease</keyword>
<dbReference type="SUPFAM" id="SSF55486">
    <property type="entry name" value="Metalloproteases ('zincins'), catalytic domain"/>
    <property type="match status" value="1"/>
</dbReference>
<evidence type="ECO:0000313" key="10">
    <source>
        <dbReference type="EMBL" id="MDQ0430142.1"/>
    </source>
</evidence>
<dbReference type="Proteomes" id="UP001241988">
    <property type="component" value="Unassembled WGS sequence"/>
</dbReference>
<gene>
    <name evidence="10" type="ORF">QOZ98_002978</name>
</gene>
<dbReference type="RefSeq" id="WP_308788125.1">
    <property type="nucleotide sequence ID" value="NZ_JAUSWB010000007.1"/>
</dbReference>
<dbReference type="PANTHER" id="PTHR34217">
    <property type="entry name" value="METAL-DEPENDENT CARBOXYPEPTIDASE"/>
    <property type="match status" value="1"/>
</dbReference>
<dbReference type="Gene3D" id="1.20.140.70">
    <property type="entry name" value="Oligopeptidase f, N-terminal domain"/>
    <property type="match status" value="1"/>
</dbReference>
<evidence type="ECO:0000256" key="4">
    <source>
        <dbReference type="ARBA" id="ARBA00022833"/>
    </source>
</evidence>
<name>A0ABU0GXP8_9BACL</name>
<evidence type="ECO:0000256" key="2">
    <source>
        <dbReference type="ARBA" id="ARBA00022723"/>
    </source>
</evidence>